<dbReference type="GO" id="GO:0006571">
    <property type="term" value="P:tyrosine biosynthetic process"/>
    <property type="evidence" value="ECO:0007669"/>
    <property type="project" value="TreeGrafter"/>
</dbReference>
<dbReference type="InterPro" id="IPR015421">
    <property type="entry name" value="PyrdxlP-dep_Trfase_major"/>
</dbReference>
<reference evidence="7 8" key="1">
    <citation type="submission" date="2014-03" db="EMBL/GenBank/DDBJ databases">
        <title>The genome of Kluyveromyces dobzhanskii.</title>
        <authorList>
            <person name="Nystedt B."/>
            <person name="Astrom S."/>
        </authorList>
    </citation>
    <scope>NUCLEOTIDE SEQUENCE [LARGE SCALE GENOMIC DNA]</scope>
    <source>
        <strain evidence="7 8">CBS 2104</strain>
    </source>
</reference>
<evidence type="ECO:0000313" key="7">
    <source>
        <dbReference type="EMBL" id="CDO93764.1"/>
    </source>
</evidence>
<dbReference type="Pfam" id="PF00155">
    <property type="entry name" value="Aminotran_1_2"/>
    <property type="match status" value="1"/>
</dbReference>
<evidence type="ECO:0000256" key="2">
    <source>
        <dbReference type="ARBA" id="ARBA00007441"/>
    </source>
</evidence>
<keyword evidence="4" id="KW-0808">Transferase</keyword>
<evidence type="ECO:0000256" key="5">
    <source>
        <dbReference type="ARBA" id="ARBA00022898"/>
    </source>
</evidence>
<dbReference type="InterPro" id="IPR050859">
    <property type="entry name" value="Class-I_PLP-dep_aminotransf"/>
</dbReference>
<dbReference type="EMBL" id="CCBQ010000027">
    <property type="protein sequence ID" value="CDO93764.1"/>
    <property type="molecule type" value="Genomic_DNA"/>
</dbReference>
<organism evidence="7 8">
    <name type="scientific">Kluyveromyces dobzhanskii CBS 2104</name>
    <dbReference type="NCBI Taxonomy" id="1427455"/>
    <lineage>
        <taxon>Eukaryota</taxon>
        <taxon>Fungi</taxon>
        <taxon>Dikarya</taxon>
        <taxon>Ascomycota</taxon>
        <taxon>Saccharomycotina</taxon>
        <taxon>Saccharomycetes</taxon>
        <taxon>Saccharomycetales</taxon>
        <taxon>Saccharomycetaceae</taxon>
        <taxon>Kluyveromyces</taxon>
    </lineage>
</organism>
<dbReference type="OrthoDB" id="691673at2759"/>
<keyword evidence="3" id="KW-0032">Aminotransferase</keyword>
<comment type="caution">
    <text evidence="7">The sequence shown here is derived from an EMBL/GenBank/DDBJ whole genome shotgun (WGS) entry which is preliminary data.</text>
</comment>
<dbReference type="GO" id="GO:0008793">
    <property type="term" value="F:aromatic-amino-acid transaminase activity"/>
    <property type="evidence" value="ECO:0007669"/>
    <property type="project" value="TreeGrafter"/>
</dbReference>
<dbReference type="GO" id="GO:0009074">
    <property type="term" value="P:aromatic amino acid family catabolic process"/>
    <property type="evidence" value="ECO:0007669"/>
    <property type="project" value="TreeGrafter"/>
</dbReference>
<evidence type="ECO:0000256" key="3">
    <source>
        <dbReference type="ARBA" id="ARBA00022576"/>
    </source>
</evidence>
<accession>A0A0A8L419</accession>
<dbReference type="Proteomes" id="UP000031516">
    <property type="component" value="Unassembled WGS sequence"/>
</dbReference>
<evidence type="ECO:0000256" key="4">
    <source>
        <dbReference type="ARBA" id="ARBA00022679"/>
    </source>
</evidence>
<feature type="domain" description="Aminotransferase class I/classII large" evidence="6">
    <location>
        <begin position="130"/>
        <end position="517"/>
    </location>
</feature>
<evidence type="ECO:0000259" key="6">
    <source>
        <dbReference type="Pfam" id="PF00155"/>
    </source>
</evidence>
<dbReference type="GO" id="GO:0047536">
    <property type="term" value="F:2-aminoadipate transaminase activity"/>
    <property type="evidence" value="ECO:0007669"/>
    <property type="project" value="TreeGrafter"/>
</dbReference>
<evidence type="ECO:0000256" key="1">
    <source>
        <dbReference type="ARBA" id="ARBA00001933"/>
    </source>
</evidence>
<keyword evidence="5" id="KW-0663">Pyridoxal phosphate</keyword>
<dbReference type="GO" id="GO:0019878">
    <property type="term" value="P:lysine biosynthetic process via aminoadipic acid"/>
    <property type="evidence" value="ECO:0007669"/>
    <property type="project" value="TreeGrafter"/>
</dbReference>
<comment type="cofactor">
    <cofactor evidence="1">
        <name>pyridoxal 5'-phosphate</name>
        <dbReference type="ChEBI" id="CHEBI:597326"/>
    </cofactor>
</comment>
<gene>
    <name evidence="7" type="ORF">KLDO_g2055</name>
</gene>
<dbReference type="InterPro" id="IPR015424">
    <property type="entry name" value="PyrdxlP-dep_Trfase"/>
</dbReference>
<dbReference type="InterPro" id="IPR004839">
    <property type="entry name" value="Aminotransferase_I/II_large"/>
</dbReference>
<sequence length="530" mass="60264">MTVKIDDKTLEEHYSKFLNRQVSRRVNLQFWDDFLPEGVKPHPNPYVLAVGMPNEGFFPVESVHINVVEKPFQHLDYPFKSEKIHAGAAGEHGMDEAEYVKSKVDDGSMVDIWKYDPSNKDNIPIANALQYFDSRGFPQLIDFAKQLVGFLNKPAYDNWDIMAASGSSDSLSKVFTTLADEDVTVLMEEFTFTPTISNITSCGGIPIPLKLNITDDPSEQGINVEYMAQLLDNWATGDYSHLSKPRALYTVVTGQNPTGMTQSMEKRRAIYDICEKHDIMIVEDDPYGYLKFLPFDRSNPSKNQYNDGTITFEKYCKEILAPSYLTIDISGRVIRLETFSKVFAPGMRLSFIVANKFILEKLLRLADVTIRAPCGISQAMTMNIIDKWAESYDGDKVKAWLLWVMKVAAEYTHRRNVLTQALEATPAFKNGMFELVEPSAGMFLSVKINFDKFGDISDKLKAMDSVNYKLIEEGCIVILGYRMAVDRKFSYDRSNFLRLTFAMVPTDEHLQEAAARLGKGVERFFKEYQN</sequence>
<comment type="similarity">
    <text evidence="2">Belongs to the class-I pyridoxal-phosphate-dependent aminotransferase family.</text>
</comment>
<dbReference type="SUPFAM" id="SSF53383">
    <property type="entry name" value="PLP-dependent transferases"/>
    <property type="match status" value="1"/>
</dbReference>
<dbReference type="PANTHER" id="PTHR42790:SF2">
    <property type="entry name" value="AROMATIC AMINO ACID AMINOTRANSFERASE 2"/>
    <property type="match status" value="1"/>
</dbReference>
<protein>
    <submittedName>
        <fullName evidence="7">WGS project CCBQ000000000 data, contig 00102</fullName>
    </submittedName>
</protein>
<name>A0A0A8L419_9SACH</name>
<proteinExistence type="inferred from homology"/>
<keyword evidence="8" id="KW-1185">Reference proteome</keyword>
<dbReference type="GO" id="GO:0030170">
    <property type="term" value="F:pyridoxal phosphate binding"/>
    <property type="evidence" value="ECO:0007669"/>
    <property type="project" value="InterPro"/>
</dbReference>
<dbReference type="AlphaFoldDB" id="A0A0A8L419"/>
<evidence type="ECO:0000313" key="8">
    <source>
        <dbReference type="Proteomes" id="UP000031516"/>
    </source>
</evidence>
<dbReference type="PANTHER" id="PTHR42790">
    <property type="entry name" value="AMINOTRANSFERASE"/>
    <property type="match status" value="1"/>
</dbReference>
<dbReference type="Gene3D" id="3.40.640.10">
    <property type="entry name" value="Type I PLP-dependent aspartate aminotransferase-like (Major domain)"/>
    <property type="match status" value="1"/>
</dbReference>
<dbReference type="CDD" id="cd00609">
    <property type="entry name" value="AAT_like"/>
    <property type="match status" value="1"/>
</dbReference>